<evidence type="ECO:0000313" key="5">
    <source>
        <dbReference type="Proteomes" id="UP000297245"/>
    </source>
</evidence>
<evidence type="ECO:0000259" key="3">
    <source>
        <dbReference type="Pfam" id="PF03914"/>
    </source>
</evidence>
<evidence type="ECO:0000256" key="2">
    <source>
        <dbReference type="SAM" id="MobiDB-lite"/>
    </source>
</evidence>
<dbReference type="EMBL" id="ML179048">
    <property type="protein sequence ID" value="THV05530.1"/>
    <property type="molecule type" value="Genomic_DNA"/>
</dbReference>
<organism evidence="4 5">
    <name type="scientific">Dendrothele bispora (strain CBS 962.96)</name>
    <dbReference type="NCBI Taxonomy" id="1314807"/>
    <lineage>
        <taxon>Eukaryota</taxon>
        <taxon>Fungi</taxon>
        <taxon>Dikarya</taxon>
        <taxon>Basidiomycota</taxon>
        <taxon>Agaricomycotina</taxon>
        <taxon>Agaricomycetes</taxon>
        <taxon>Agaricomycetidae</taxon>
        <taxon>Agaricales</taxon>
        <taxon>Agaricales incertae sedis</taxon>
        <taxon>Dendrothele</taxon>
    </lineage>
</organism>
<gene>
    <name evidence="4" type="ORF">K435DRAFT_712482</name>
</gene>
<proteinExistence type="inferred from homology"/>
<dbReference type="Pfam" id="PF03914">
    <property type="entry name" value="CBF"/>
    <property type="match status" value="1"/>
</dbReference>
<dbReference type="PANTHER" id="PTHR12455:SF0">
    <property type="entry name" value="NUCLEOLAR COMPLEX PROTEIN 4 HOMOLOG"/>
    <property type="match status" value="1"/>
</dbReference>
<evidence type="ECO:0000256" key="1">
    <source>
        <dbReference type="ARBA" id="ARBA00007797"/>
    </source>
</evidence>
<dbReference type="AlphaFoldDB" id="A0A4S8MR21"/>
<name>A0A4S8MR21_DENBC</name>
<feature type="domain" description="CCAAT-binding factor" evidence="3">
    <location>
        <begin position="400"/>
        <end position="545"/>
    </location>
</feature>
<comment type="similarity">
    <text evidence="1">Belongs to the CBF/MAK21 family.</text>
</comment>
<dbReference type="OrthoDB" id="10263185at2759"/>
<protein>
    <submittedName>
        <fullName evidence="4">CBF-domain-containing protein</fullName>
    </submittedName>
</protein>
<feature type="compositionally biased region" description="Acidic residues" evidence="2">
    <location>
        <begin position="273"/>
        <end position="292"/>
    </location>
</feature>
<dbReference type="Proteomes" id="UP000297245">
    <property type="component" value="Unassembled WGS sequence"/>
</dbReference>
<dbReference type="GO" id="GO:0030692">
    <property type="term" value="C:Noc4p-Nop14p complex"/>
    <property type="evidence" value="ECO:0007669"/>
    <property type="project" value="TreeGrafter"/>
</dbReference>
<dbReference type="GO" id="GO:0042254">
    <property type="term" value="P:ribosome biogenesis"/>
    <property type="evidence" value="ECO:0007669"/>
    <property type="project" value="InterPro"/>
</dbReference>
<dbReference type="InterPro" id="IPR027193">
    <property type="entry name" value="Noc4"/>
</dbReference>
<feature type="region of interest" description="Disordered" evidence="2">
    <location>
        <begin position="251"/>
        <end position="292"/>
    </location>
</feature>
<dbReference type="InterPro" id="IPR005612">
    <property type="entry name" value="CCAAT-binding_factor"/>
</dbReference>
<accession>A0A4S8MR21</accession>
<dbReference type="PANTHER" id="PTHR12455">
    <property type="entry name" value="NUCLEOLAR COMPLEX PROTEIN 4"/>
    <property type="match status" value="1"/>
</dbReference>
<keyword evidence="5" id="KW-1185">Reference proteome</keyword>
<dbReference type="GO" id="GO:0032040">
    <property type="term" value="C:small-subunit processome"/>
    <property type="evidence" value="ECO:0007669"/>
    <property type="project" value="TreeGrafter"/>
</dbReference>
<sequence>MPVRSLPPPAKKRKIEQSAIARSIQEHEDKTTAAISNNSSLNSLADLVDLAQETSDPQDTSKAIYALYRVFVIIITNGKLSLGGGDDNTKAVKAWLWERLNIYVDFLTELLQDEEKALRVSSLQILLSLQKHLSSSASQTSSPPTPQFHVSHFKKIVSALLLCPPSKRRVDGRDDQSNASSTGKLDSDVLSLFHETWFSVHDDIRWFFLREAGTILSTISLNEQPYVPVNLLSILEGLTTFPTEPSELNSWWVPELGQKPPKTKKASKGNSQESDEDDDEGAGLGEQEDAEDDWRKFFDEPEAKSSGASSNKSKGPLGRIHTLTIHQSLHNLPSHRAVFTRAWLNLLPKLTVPNDLEMTKSLAIRALNVMHRGVMPHLTRPVLVMDWVGACVDFGGAVGLLALNALFMLMKEYNLDYPSFYTRLYAFLDRDVLHLKHRARFFRMMDTFLSSTHLPSLLLASFIKRLARLSLNAPPTAIVMILPFTYNVLKRHPALMVMIHRDEDNSNDPFNSTETNPLLTEALSSSLWEIQSHRSHYHSSVSTLAKIFSEAFTKQAYSMEDFLDHTYATLFDTEANRKIKKEPALAIETGQPRPPLFSDSDQAGGDVVNELWTFG</sequence>
<reference evidence="4 5" key="1">
    <citation type="journal article" date="2019" name="Nat. Ecol. Evol.">
        <title>Megaphylogeny resolves global patterns of mushroom evolution.</title>
        <authorList>
            <person name="Varga T."/>
            <person name="Krizsan K."/>
            <person name="Foldi C."/>
            <person name="Dima B."/>
            <person name="Sanchez-Garcia M."/>
            <person name="Sanchez-Ramirez S."/>
            <person name="Szollosi G.J."/>
            <person name="Szarkandi J.G."/>
            <person name="Papp V."/>
            <person name="Albert L."/>
            <person name="Andreopoulos W."/>
            <person name="Angelini C."/>
            <person name="Antonin V."/>
            <person name="Barry K.W."/>
            <person name="Bougher N.L."/>
            <person name="Buchanan P."/>
            <person name="Buyck B."/>
            <person name="Bense V."/>
            <person name="Catcheside P."/>
            <person name="Chovatia M."/>
            <person name="Cooper J."/>
            <person name="Damon W."/>
            <person name="Desjardin D."/>
            <person name="Finy P."/>
            <person name="Geml J."/>
            <person name="Haridas S."/>
            <person name="Hughes K."/>
            <person name="Justo A."/>
            <person name="Karasinski D."/>
            <person name="Kautmanova I."/>
            <person name="Kiss B."/>
            <person name="Kocsube S."/>
            <person name="Kotiranta H."/>
            <person name="LaButti K.M."/>
            <person name="Lechner B.E."/>
            <person name="Liimatainen K."/>
            <person name="Lipzen A."/>
            <person name="Lukacs Z."/>
            <person name="Mihaltcheva S."/>
            <person name="Morgado L.N."/>
            <person name="Niskanen T."/>
            <person name="Noordeloos M.E."/>
            <person name="Ohm R.A."/>
            <person name="Ortiz-Santana B."/>
            <person name="Ovrebo C."/>
            <person name="Racz N."/>
            <person name="Riley R."/>
            <person name="Savchenko A."/>
            <person name="Shiryaev A."/>
            <person name="Soop K."/>
            <person name="Spirin V."/>
            <person name="Szebenyi C."/>
            <person name="Tomsovsky M."/>
            <person name="Tulloss R.E."/>
            <person name="Uehling J."/>
            <person name="Grigoriev I.V."/>
            <person name="Vagvolgyi C."/>
            <person name="Papp T."/>
            <person name="Martin F.M."/>
            <person name="Miettinen O."/>
            <person name="Hibbett D.S."/>
            <person name="Nagy L.G."/>
        </authorList>
    </citation>
    <scope>NUCLEOTIDE SEQUENCE [LARGE SCALE GENOMIC DNA]</scope>
    <source>
        <strain evidence="4 5">CBS 962.96</strain>
    </source>
</reference>
<evidence type="ECO:0000313" key="4">
    <source>
        <dbReference type="EMBL" id="THV05530.1"/>
    </source>
</evidence>